<feature type="signal peptide" evidence="1">
    <location>
        <begin position="1"/>
        <end position="21"/>
    </location>
</feature>
<reference evidence="2 3" key="1">
    <citation type="submission" date="2019-07" db="EMBL/GenBank/DDBJ databases">
        <title>Draft genome assembly of a fouling barnacle, Amphibalanus amphitrite (Darwin, 1854): The first reference genome for Thecostraca.</title>
        <authorList>
            <person name="Kim W."/>
        </authorList>
    </citation>
    <scope>NUCLEOTIDE SEQUENCE [LARGE SCALE GENOMIC DNA]</scope>
    <source>
        <strain evidence="2">SNU_AA5</strain>
        <tissue evidence="2">Soma without cirri and trophi</tissue>
    </source>
</reference>
<proteinExistence type="predicted"/>
<feature type="chain" id="PRO_5025441376" evidence="1">
    <location>
        <begin position="22"/>
        <end position="118"/>
    </location>
</feature>
<organism evidence="2 3">
    <name type="scientific">Amphibalanus amphitrite</name>
    <name type="common">Striped barnacle</name>
    <name type="synonym">Balanus amphitrite</name>
    <dbReference type="NCBI Taxonomy" id="1232801"/>
    <lineage>
        <taxon>Eukaryota</taxon>
        <taxon>Metazoa</taxon>
        <taxon>Ecdysozoa</taxon>
        <taxon>Arthropoda</taxon>
        <taxon>Crustacea</taxon>
        <taxon>Multicrustacea</taxon>
        <taxon>Cirripedia</taxon>
        <taxon>Thoracica</taxon>
        <taxon>Thoracicalcarea</taxon>
        <taxon>Balanomorpha</taxon>
        <taxon>Balanoidea</taxon>
        <taxon>Balanidae</taxon>
        <taxon>Amphibalaninae</taxon>
        <taxon>Amphibalanus</taxon>
    </lineage>
</organism>
<evidence type="ECO:0000313" key="3">
    <source>
        <dbReference type="Proteomes" id="UP000440578"/>
    </source>
</evidence>
<keyword evidence="3" id="KW-1185">Reference proteome</keyword>
<comment type="caution">
    <text evidence="2">The sequence shown here is derived from an EMBL/GenBank/DDBJ whole genome shotgun (WGS) entry which is preliminary data.</text>
</comment>
<name>A0A6A4VVL1_AMPAM</name>
<dbReference type="AlphaFoldDB" id="A0A6A4VVL1"/>
<dbReference type="Proteomes" id="UP000440578">
    <property type="component" value="Unassembled WGS sequence"/>
</dbReference>
<sequence>MLLAIQIMCLVLSPAIGLAQAARASSATHHPGPDRLVPSGLYYPLLQGVGAPCHQPSSLSPANVSVCCPADQANWTCPRPELDPPEHSFCCHVRADCAYCCPEAEFFGGHDPGHCQQT</sequence>
<accession>A0A6A4VVL1</accession>
<gene>
    <name evidence="2" type="ORF">FJT64_003335</name>
</gene>
<dbReference type="EMBL" id="VIIS01001292">
    <property type="protein sequence ID" value="KAF0300077.1"/>
    <property type="molecule type" value="Genomic_DNA"/>
</dbReference>
<keyword evidence="1" id="KW-0732">Signal</keyword>
<evidence type="ECO:0000256" key="1">
    <source>
        <dbReference type="SAM" id="SignalP"/>
    </source>
</evidence>
<protein>
    <submittedName>
        <fullName evidence="2">Uncharacterized protein</fullName>
    </submittedName>
</protein>
<evidence type="ECO:0000313" key="2">
    <source>
        <dbReference type="EMBL" id="KAF0300077.1"/>
    </source>
</evidence>